<evidence type="ECO:0000313" key="3">
    <source>
        <dbReference type="Proteomes" id="UP000502608"/>
    </source>
</evidence>
<feature type="region of interest" description="Disordered" evidence="1">
    <location>
        <begin position="53"/>
        <end position="72"/>
    </location>
</feature>
<dbReference type="AlphaFoldDB" id="A0A6G9QLX9"/>
<dbReference type="KEGG" id="saes:HBH39_14785"/>
<dbReference type="Proteomes" id="UP000502608">
    <property type="component" value="Chromosome"/>
</dbReference>
<evidence type="ECO:0000256" key="1">
    <source>
        <dbReference type="SAM" id="MobiDB-lite"/>
    </source>
</evidence>
<keyword evidence="3" id="KW-1185">Reference proteome</keyword>
<sequence>MGDLSLSVLFRVVNLPLKIRHHFSFFRRILPKKRASVQTVIDKIEHISHHLDDSAEHTAVANKTKVEQPHHH</sequence>
<evidence type="ECO:0000313" key="2">
    <source>
        <dbReference type="EMBL" id="QIR15594.1"/>
    </source>
</evidence>
<protein>
    <submittedName>
        <fullName evidence="2">Uncharacterized protein</fullName>
    </submittedName>
</protein>
<gene>
    <name evidence="2" type="ORF">HBH39_14785</name>
</gene>
<name>A0A6G9QLX9_9GAMM</name>
<dbReference type="RefSeq" id="WP_167679450.1">
    <property type="nucleotide sequence ID" value="NZ_CP050313.1"/>
</dbReference>
<accession>A0A6G9QLX9</accession>
<proteinExistence type="predicted"/>
<reference evidence="2 3" key="1">
    <citation type="submission" date="2020-03" db="EMBL/GenBank/DDBJ databases">
        <title>Complete genome sequence of Shewanella sp.</title>
        <authorList>
            <person name="Kim Y.-S."/>
            <person name="Kim S.-J."/>
            <person name="Jung H.-K."/>
            <person name="Kim K.-H."/>
        </authorList>
    </citation>
    <scope>NUCLEOTIDE SEQUENCE [LARGE SCALE GENOMIC DNA]</scope>
    <source>
        <strain evidence="2 3">PN3F2</strain>
    </source>
</reference>
<dbReference type="EMBL" id="CP050313">
    <property type="protein sequence ID" value="QIR15594.1"/>
    <property type="molecule type" value="Genomic_DNA"/>
</dbReference>
<organism evidence="2 3">
    <name type="scientific">Shewanella aestuarii</name>
    <dbReference type="NCBI Taxonomy" id="1028752"/>
    <lineage>
        <taxon>Bacteria</taxon>
        <taxon>Pseudomonadati</taxon>
        <taxon>Pseudomonadota</taxon>
        <taxon>Gammaproteobacteria</taxon>
        <taxon>Alteromonadales</taxon>
        <taxon>Shewanellaceae</taxon>
        <taxon>Shewanella</taxon>
    </lineage>
</organism>